<keyword evidence="2" id="KW-0472">Membrane</keyword>
<dbReference type="InterPro" id="IPR036291">
    <property type="entry name" value="NAD(P)-bd_dom_sf"/>
</dbReference>
<evidence type="ECO:0000256" key="1">
    <source>
        <dbReference type="ARBA" id="ARBA00023002"/>
    </source>
</evidence>
<dbReference type="PROSITE" id="PS00061">
    <property type="entry name" value="ADH_SHORT"/>
    <property type="match status" value="1"/>
</dbReference>
<dbReference type="PRINTS" id="PR00081">
    <property type="entry name" value="GDHRDH"/>
</dbReference>
<evidence type="ECO:0000256" key="2">
    <source>
        <dbReference type="SAM" id="Phobius"/>
    </source>
</evidence>
<sequence length="333" mass="37276">MILLSVIGFLVVIYFAFQFLLWTVLDCDIELFLASFLGRPIRKLRGKVVWITGASSGIGRALAKVLATNGVRLVLTARNSRELEATKQECLSLSGGSLKADDILVIPLDMLKFAFHQDTFNRVIAHFKSLDILVNNAGRSQRAEWNKIDINVDRELFELDVFSAIHLSRLAVTYFEQNNNVLGQIAVTSSTAGYIGAPNSASYTGAKHALHGYFESLRHEKPNINVNIYCPGPTFSNFLNEAFVETPGQKYNQPVQSTDRRMTTDRCAHLYAVALANNIGLCWSGIFPINWISYIGLYYPNIKRLLLALIGTKRLQRIRDSQRYNNANDPSPA</sequence>
<dbReference type="Pfam" id="PF00106">
    <property type="entry name" value="adh_short"/>
    <property type="match status" value="1"/>
</dbReference>
<dbReference type="EMBL" id="JADBJN010000001">
    <property type="protein sequence ID" value="KAG5681870.1"/>
    <property type="molecule type" value="Genomic_DNA"/>
</dbReference>
<accession>A0A9J6CJW5</accession>
<evidence type="ECO:0000313" key="4">
    <source>
        <dbReference type="Proteomes" id="UP001107558"/>
    </source>
</evidence>
<organism evidence="3 4">
    <name type="scientific">Polypedilum vanderplanki</name>
    <name type="common">Sleeping chironomid midge</name>
    <dbReference type="NCBI Taxonomy" id="319348"/>
    <lineage>
        <taxon>Eukaryota</taxon>
        <taxon>Metazoa</taxon>
        <taxon>Ecdysozoa</taxon>
        <taxon>Arthropoda</taxon>
        <taxon>Hexapoda</taxon>
        <taxon>Insecta</taxon>
        <taxon>Pterygota</taxon>
        <taxon>Neoptera</taxon>
        <taxon>Endopterygota</taxon>
        <taxon>Diptera</taxon>
        <taxon>Nematocera</taxon>
        <taxon>Chironomoidea</taxon>
        <taxon>Chironomidae</taxon>
        <taxon>Chironominae</taxon>
        <taxon>Polypedilum</taxon>
        <taxon>Polypedilum</taxon>
    </lineage>
</organism>
<dbReference type="PANTHER" id="PTHR44269:SF1">
    <property type="entry name" value="DEHYDROGENASE_REDUCTASE SDR FAMILY MEMBER 7"/>
    <property type="match status" value="1"/>
</dbReference>
<dbReference type="Gene3D" id="3.40.50.720">
    <property type="entry name" value="NAD(P)-binding Rossmann-like Domain"/>
    <property type="match status" value="1"/>
</dbReference>
<keyword evidence="1" id="KW-0560">Oxidoreductase</keyword>
<dbReference type="Proteomes" id="UP001107558">
    <property type="component" value="Chromosome 1"/>
</dbReference>
<keyword evidence="2" id="KW-0812">Transmembrane</keyword>
<evidence type="ECO:0000313" key="3">
    <source>
        <dbReference type="EMBL" id="KAG5681870.1"/>
    </source>
</evidence>
<dbReference type="PANTHER" id="PTHR44269">
    <property type="entry name" value="DEHYDROGENASE/REDUCTASE SDR FAMILY MEMBER 7-RELATED"/>
    <property type="match status" value="1"/>
</dbReference>
<dbReference type="InterPro" id="IPR002347">
    <property type="entry name" value="SDR_fam"/>
</dbReference>
<name>A0A9J6CJW5_POLVA</name>
<dbReference type="SUPFAM" id="SSF51735">
    <property type="entry name" value="NAD(P)-binding Rossmann-fold domains"/>
    <property type="match status" value="1"/>
</dbReference>
<dbReference type="InterPro" id="IPR053011">
    <property type="entry name" value="SDR_family_member_7"/>
</dbReference>
<keyword evidence="2" id="KW-1133">Transmembrane helix</keyword>
<dbReference type="InterPro" id="IPR020904">
    <property type="entry name" value="Sc_DH/Rdtase_CS"/>
</dbReference>
<comment type="caution">
    <text evidence="3">The sequence shown here is derived from an EMBL/GenBank/DDBJ whole genome shotgun (WGS) entry which is preliminary data.</text>
</comment>
<dbReference type="OrthoDB" id="47007at2759"/>
<dbReference type="GO" id="GO:0016491">
    <property type="term" value="F:oxidoreductase activity"/>
    <property type="evidence" value="ECO:0007669"/>
    <property type="project" value="UniProtKB-KW"/>
</dbReference>
<protein>
    <recommendedName>
        <fullName evidence="5">Dehydrogenase/reductase SDR family member 7</fullName>
    </recommendedName>
</protein>
<evidence type="ECO:0008006" key="5">
    <source>
        <dbReference type="Google" id="ProtNLM"/>
    </source>
</evidence>
<gene>
    <name evidence="3" type="ORF">PVAND_011277</name>
</gene>
<dbReference type="AlphaFoldDB" id="A0A9J6CJW5"/>
<proteinExistence type="predicted"/>
<keyword evidence="4" id="KW-1185">Reference proteome</keyword>
<feature type="transmembrane region" description="Helical" evidence="2">
    <location>
        <begin position="6"/>
        <end position="37"/>
    </location>
</feature>
<reference evidence="3" key="1">
    <citation type="submission" date="2021-03" db="EMBL/GenBank/DDBJ databases">
        <title>Chromosome level genome of the anhydrobiotic midge Polypedilum vanderplanki.</title>
        <authorList>
            <person name="Yoshida Y."/>
            <person name="Kikawada T."/>
            <person name="Gusev O."/>
        </authorList>
    </citation>
    <scope>NUCLEOTIDE SEQUENCE</scope>
    <source>
        <strain evidence="3">NIAS01</strain>
        <tissue evidence="3">Whole body or cell culture</tissue>
    </source>
</reference>